<evidence type="ECO:0000313" key="1">
    <source>
        <dbReference type="Proteomes" id="UP000790787"/>
    </source>
</evidence>
<reference evidence="2" key="2">
    <citation type="submission" date="2025-08" db="UniProtKB">
        <authorList>
            <consortium name="RefSeq"/>
        </authorList>
    </citation>
    <scope>IDENTIFICATION</scope>
    <source>
        <tissue evidence="2">Leaf</tissue>
    </source>
</reference>
<proteinExistence type="predicted"/>
<dbReference type="Proteomes" id="UP000790787">
    <property type="component" value="Chromosome 9"/>
</dbReference>
<sequence length="548" mass="61497">MVSLISTPPHFSKPPFFNTHLSFSPIPTIMFVINAPKRLHYRRKAAIFNQEMGGFKLSKGRPEDSAYCWCRKGVGSEGDMELEEEILAFMEISENPDAFPTRKELEKAGRVDLVEAIRNRGGWFSFGWDSEDDDTCTMNVNEVETVEMDFDIEEFQRRVKSCQESDSLHGNEAHFPGSGSSNSSFGNSSQPASPSGRSLEIVAEEDSGIEGILSRLEKERNSFLGIDLGKHGHSSHASSRDNIDDRSFGTTDADRTDLGKNGSLNKGSPMKDIQRDSDEELNHSFSPPMWRKWSIQHADLQDIEFEAGEVALGKSSIEVKSEAAGDDLVNITGSRTEALRRWKNENHNEISTRLQHLELELSLTLHSLKSKSKELNLKEVLGSSPSDLQRLSDAWEFQENEFMNARERLRSLRAKLAVLEGKMTLAIIDAQKILEEKQKRIDSASKALQILRTACIVWTNSASEVLLAGSFDGWTTQDEYDALSMITVRTSSSAWFSVEGSSIESTSSYSCGQSERSSQLSHAWLEQENKRFSFRGERWKNHASVSFP</sequence>
<dbReference type="RefSeq" id="XP_075077915.1">
    <property type="nucleotide sequence ID" value="XM_075221814.1"/>
</dbReference>
<protein>
    <submittedName>
        <fullName evidence="2">Protein PTST homolog 2, chloroplastic isoform X2</fullName>
    </submittedName>
</protein>
<organism evidence="1 2">
    <name type="scientific">Nicotiana tabacum</name>
    <name type="common">Common tobacco</name>
    <dbReference type="NCBI Taxonomy" id="4097"/>
    <lineage>
        <taxon>Eukaryota</taxon>
        <taxon>Viridiplantae</taxon>
        <taxon>Streptophyta</taxon>
        <taxon>Embryophyta</taxon>
        <taxon>Tracheophyta</taxon>
        <taxon>Spermatophyta</taxon>
        <taxon>Magnoliopsida</taxon>
        <taxon>eudicotyledons</taxon>
        <taxon>Gunneridae</taxon>
        <taxon>Pentapetalae</taxon>
        <taxon>asterids</taxon>
        <taxon>lamiids</taxon>
        <taxon>Solanales</taxon>
        <taxon>Solanaceae</taxon>
        <taxon>Nicotianoideae</taxon>
        <taxon>Nicotianeae</taxon>
        <taxon>Nicotiana</taxon>
    </lineage>
</organism>
<accession>A0AC58RYV7</accession>
<name>A0AC58RYV7_TOBAC</name>
<evidence type="ECO:0000313" key="2">
    <source>
        <dbReference type="RefSeq" id="XP_075077915.1"/>
    </source>
</evidence>
<gene>
    <name evidence="2" type="primary">LOC107763737</name>
</gene>
<keyword evidence="1" id="KW-1185">Reference proteome</keyword>
<reference evidence="1" key="1">
    <citation type="journal article" date="2014" name="Nat. Commun.">
        <title>The tobacco genome sequence and its comparison with those of tomato and potato.</title>
        <authorList>
            <person name="Sierro N."/>
            <person name="Battey J.N."/>
            <person name="Ouadi S."/>
            <person name="Bakaher N."/>
            <person name="Bovet L."/>
            <person name="Willig A."/>
            <person name="Goepfert S."/>
            <person name="Peitsch M.C."/>
            <person name="Ivanov N.V."/>
        </authorList>
    </citation>
    <scope>NUCLEOTIDE SEQUENCE [LARGE SCALE GENOMIC DNA]</scope>
</reference>